<evidence type="ECO:0000313" key="11">
    <source>
        <dbReference type="Proteomes" id="UP000604341"/>
    </source>
</evidence>
<gene>
    <name evidence="10" type="ORF">GCM10010844_03110</name>
</gene>
<dbReference type="NCBIfam" id="TIGR00229">
    <property type="entry name" value="sensory_box"/>
    <property type="match status" value="1"/>
</dbReference>
<keyword evidence="5" id="KW-0472">Membrane</keyword>
<evidence type="ECO:0000256" key="7">
    <source>
        <dbReference type="SAM" id="MobiDB-lite"/>
    </source>
</evidence>
<dbReference type="GO" id="GO:0016301">
    <property type="term" value="F:kinase activity"/>
    <property type="evidence" value="ECO:0007669"/>
    <property type="project" value="UniProtKB-KW"/>
</dbReference>
<sequence>MSQTDDLLSTVERAAEPSHEQQTEIQLLKNQLHAAQGEARQARRLFTHSPQAAFTLTPEGRVLEANLQASVILGRSAASLTGHRLGTVLAPSSQATFTALLNRAFASGARAEDELTLLDANGTAHSVFAAVQRTSAEDEPPVCQMIVTAVTSLKQAHVQLLDQVESLQRAVQEHEVRNRRQAQEMQEVVQATQVHLNRQLTQLRNALSLHQTEVEAAGVTFAHLETSQAVLRAAFGLMESLEQYLEARQLRLRAGPVDLNRIVLDVRRDLEVVLDGRNVEWSPARLPTVLGDSRALRIILREYVSNALKFTRTRDVTRLQWHVEDTEGHYLIGLQDNGVGFNQRQKDRAFELFGRLHPTGVYEGTGIGLAVVRWLAERGGGRAWGGGKVDQGSTFWVACPKLPSRDEGHRNSRT</sequence>
<evidence type="ECO:0000313" key="10">
    <source>
        <dbReference type="EMBL" id="GGK87919.1"/>
    </source>
</evidence>
<evidence type="ECO:0000256" key="6">
    <source>
        <dbReference type="SAM" id="Coils"/>
    </source>
</evidence>
<dbReference type="InterPro" id="IPR036890">
    <property type="entry name" value="HATPase_C_sf"/>
</dbReference>
<dbReference type="PROSITE" id="PS50112">
    <property type="entry name" value="PAS"/>
    <property type="match status" value="1"/>
</dbReference>
<dbReference type="InterPro" id="IPR004358">
    <property type="entry name" value="Sig_transdc_His_kin-like_C"/>
</dbReference>
<feature type="domain" description="PAS" evidence="9">
    <location>
        <begin position="38"/>
        <end position="108"/>
    </location>
</feature>
<dbReference type="Pfam" id="PF08448">
    <property type="entry name" value="PAS_4"/>
    <property type="match status" value="1"/>
</dbReference>
<dbReference type="SUPFAM" id="SSF55874">
    <property type="entry name" value="ATPase domain of HSP90 chaperone/DNA topoisomerase II/histidine kinase"/>
    <property type="match status" value="1"/>
</dbReference>
<feature type="coiled-coil region" evidence="6">
    <location>
        <begin position="150"/>
        <end position="184"/>
    </location>
</feature>
<evidence type="ECO:0000256" key="5">
    <source>
        <dbReference type="ARBA" id="ARBA00023136"/>
    </source>
</evidence>
<evidence type="ECO:0000256" key="1">
    <source>
        <dbReference type="ARBA" id="ARBA00000085"/>
    </source>
</evidence>
<evidence type="ECO:0000259" key="9">
    <source>
        <dbReference type="PROSITE" id="PS50112"/>
    </source>
</evidence>
<keyword evidence="4 10" id="KW-0418">Kinase</keyword>
<accession>A0ABQ2FEQ8</accession>
<keyword evidence="3" id="KW-0808">Transferase</keyword>
<proteinExistence type="predicted"/>
<evidence type="ECO:0000256" key="4">
    <source>
        <dbReference type="ARBA" id="ARBA00022777"/>
    </source>
</evidence>
<dbReference type="InterPro" id="IPR035965">
    <property type="entry name" value="PAS-like_dom_sf"/>
</dbReference>
<comment type="caution">
    <text evidence="10">The sequence shown here is derived from an EMBL/GenBank/DDBJ whole genome shotgun (WGS) entry which is preliminary data.</text>
</comment>
<evidence type="ECO:0000256" key="2">
    <source>
        <dbReference type="ARBA" id="ARBA00012438"/>
    </source>
</evidence>
<dbReference type="EC" id="2.7.13.3" evidence="2"/>
<dbReference type="Proteomes" id="UP000604341">
    <property type="component" value="Unassembled WGS sequence"/>
</dbReference>
<dbReference type="Gene3D" id="3.30.450.20">
    <property type="entry name" value="PAS domain"/>
    <property type="match status" value="1"/>
</dbReference>
<dbReference type="InterPro" id="IPR000014">
    <property type="entry name" value="PAS"/>
</dbReference>
<dbReference type="CDD" id="cd00130">
    <property type="entry name" value="PAS"/>
    <property type="match status" value="1"/>
</dbReference>
<dbReference type="InterPro" id="IPR003594">
    <property type="entry name" value="HATPase_dom"/>
</dbReference>
<dbReference type="InterPro" id="IPR005467">
    <property type="entry name" value="His_kinase_dom"/>
</dbReference>
<feature type="region of interest" description="Disordered" evidence="7">
    <location>
        <begin position="1"/>
        <end position="20"/>
    </location>
</feature>
<dbReference type="PANTHER" id="PTHR42878:SF15">
    <property type="entry name" value="BACTERIOPHYTOCHROME"/>
    <property type="match status" value="1"/>
</dbReference>
<feature type="domain" description="Histidine kinase" evidence="8">
    <location>
        <begin position="237"/>
        <end position="403"/>
    </location>
</feature>
<evidence type="ECO:0000256" key="3">
    <source>
        <dbReference type="ARBA" id="ARBA00022679"/>
    </source>
</evidence>
<comment type="catalytic activity">
    <reaction evidence="1">
        <text>ATP + protein L-histidine = ADP + protein N-phospho-L-histidine.</text>
        <dbReference type="EC" id="2.7.13.3"/>
    </reaction>
</comment>
<dbReference type="SMART" id="SM00091">
    <property type="entry name" value="PAS"/>
    <property type="match status" value="1"/>
</dbReference>
<dbReference type="SMART" id="SM00387">
    <property type="entry name" value="HATPase_c"/>
    <property type="match status" value="1"/>
</dbReference>
<dbReference type="EMBL" id="BMPE01000001">
    <property type="protein sequence ID" value="GGK87919.1"/>
    <property type="molecule type" value="Genomic_DNA"/>
</dbReference>
<dbReference type="SUPFAM" id="SSF55785">
    <property type="entry name" value="PYP-like sensor domain (PAS domain)"/>
    <property type="match status" value="1"/>
</dbReference>
<dbReference type="PANTHER" id="PTHR42878">
    <property type="entry name" value="TWO-COMPONENT HISTIDINE KINASE"/>
    <property type="match status" value="1"/>
</dbReference>
<dbReference type="Gene3D" id="3.30.565.10">
    <property type="entry name" value="Histidine kinase-like ATPase, C-terminal domain"/>
    <property type="match status" value="1"/>
</dbReference>
<evidence type="ECO:0000259" key="8">
    <source>
        <dbReference type="PROSITE" id="PS50109"/>
    </source>
</evidence>
<dbReference type="Pfam" id="PF02518">
    <property type="entry name" value="HATPase_c"/>
    <property type="match status" value="1"/>
</dbReference>
<reference evidence="11" key="1">
    <citation type="journal article" date="2019" name="Int. J. Syst. Evol. Microbiol.">
        <title>The Global Catalogue of Microorganisms (GCM) 10K type strain sequencing project: providing services to taxonomists for standard genome sequencing and annotation.</title>
        <authorList>
            <consortium name="The Broad Institute Genomics Platform"/>
            <consortium name="The Broad Institute Genome Sequencing Center for Infectious Disease"/>
            <person name="Wu L."/>
            <person name="Ma J."/>
        </authorList>
    </citation>
    <scope>NUCLEOTIDE SEQUENCE [LARGE SCALE GENOMIC DNA]</scope>
    <source>
        <strain evidence="11">JCM 19173</strain>
    </source>
</reference>
<name>A0ABQ2FEQ8_9DEIO</name>
<dbReference type="InterPro" id="IPR050351">
    <property type="entry name" value="BphY/WalK/GraS-like"/>
</dbReference>
<keyword evidence="6" id="KW-0175">Coiled coil</keyword>
<keyword evidence="11" id="KW-1185">Reference proteome</keyword>
<protein>
    <recommendedName>
        <fullName evidence="2">histidine kinase</fullName>
        <ecNumber evidence="2">2.7.13.3</ecNumber>
    </recommendedName>
</protein>
<dbReference type="PRINTS" id="PR00344">
    <property type="entry name" value="BCTRLSENSOR"/>
</dbReference>
<dbReference type="InterPro" id="IPR013656">
    <property type="entry name" value="PAS_4"/>
</dbReference>
<dbReference type="PROSITE" id="PS50109">
    <property type="entry name" value="HIS_KIN"/>
    <property type="match status" value="1"/>
</dbReference>
<organism evidence="10 11">
    <name type="scientific">Deinococcus radiotolerans</name>
    <dbReference type="NCBI Taxonomy" id="1309407"/>
    <lineage>
        <taxon>Bacteria</taxon>
        <taxon>Thermotogati</taxon>
        <taxon>Deinococcota</taxon>
        <taxon>Deinococci</taxon>
        <taxon>Deinococcales</taxon>
        <taxon>Deinococcaceae</taxon>
        <taxon>Deinococcus</taxon>
    </lineage>
</organism>